<dbReference type="VEuPathDB" id="TriTrypDB:C4B63_13g149"/>
<dbReference type="EMBL" id="PRFA01000013">
    <property type="protein sequence ID" value="PWU98170.1"/>
    <property type="molecule type" value="Genomic_DNA"/>
</dbReference>
<organism evidence="2 3">
    <name type="scientific">Trypanosoma cruzi</name>
    <dbReference type="NCBI Taxonomy" id="5693"/>
    <lineage>
        <taxon>Eukaryota</taxon>
        <taxon>Discoba</taxon>
        <taxon>Euglenozoa</taxon>
        <taxon>Kinetoplastea</taxon>
        <taxon>Metakinetoplastina</taxon>
        <taxon>Trypanosomatida</taxon>
        <taxon>Trypanosomatidae</taxon>
        <taxon>Trypanosoma</taxon>
        <taxon>Schizotrypanum</taxon>
    </lineage>
</organism>
<dbReference type="VEuPathDB" id="TriTrypDB:TcCL_NonESM06370"/>
<dbReference type="OrthoDB" id="5792673at2759"/>
<name>A0A2V2VPD2_TRYCR</name>
<dbReference type="VEuPathDB" id="TriTrypDB:TcG_02416"/>
<dbReference type="PANTHER" id="PTHR12350">
    <property type="entry name" value="HISTONE-LYSINE N-METHYLTRANSFERASE-RELATED"/>
    <property type="match status" value="1"/>
</dbReference>
<comment type="caution">
    <text evidence="2">The sequence shown here is derived from an EMBL/GenBank/DDBJ whole genome shotgun (WGS) entry which is preliminary data.</text>
</comment>
<dbReference type="VEuPathDB" id="TriTrypDB:TCSYLVIO_009938"/>
<dbReference type="VEuPathDB" id="TriTrypDB:TcYC6_0080580"/>
<dbReference type="InterPro" id="IPR053201">
    <property type="entry name" value="Flavunoidine_N-MTase"/>
</dbReference>
<dbReference type="AlphaFoldDB" id="A0A2V2VPD2"/>
<dbReference type="VEuPathDB" id="TriTrypDB:TcCLB.508169.50"/>
<reference evidence="2 3" key="1">
    <citation type="journal article" date="2018" name="Microb. Genom.">
        <title>Expanding an expanded genome: long-read sequencing of Trypanosoma cruzi.</title>
        <authorList>
            <person name="Berna L."/>
            <person name="Rodriguez M."/>
            <person name="Chiribao M.L."/>
            <person name="Parodi-Talice A."/>
            <person name="Pita S."/>
            <person name="Rijo G."/>
            <person name="Alvarez-Valin F."/>
            <person name="Robello C."/>
        </authorList>
    </citation>
    <scope>NUCLEOTIDE SEQUENCE [LARGE SCALE GENOMIC DNA]</scope>
    <source>
        <strain evidence="2 3">Dm28c</strain>
    </source>
</reference>
<evidence type="ECO:0000259" key="1">
    <source>
        <dbReference type="PROSITE" id="PS50280"/>
    </source>
</evidence>
<dbReference type="Gene3D" id="2.170.270.10">
    <property type="entry name" value="SET domain"/>
    <property type="match status" value="1"/>
</dbReference>
<proteinExistence type="predicted"/>
<dbReference type="Pfam" id="PF00856">
    <property type="entry name" value="SET"/>
    <property type="match status" value="1"/>
</dbReference>
<dbReference type="VEuPathDB" id="TriTrypDB:TCDM_01226"/>
<dbReference type="VEuPathDB" id="TriTrypDB:TcBrA4_0003360"/>
<dbReference type="InterPro" id="IPR046341">
    <property type="entry name" value="SET_dom_sf"/>
</dbReference>
<dbReference type="PANTHER" id="PTHR12350:SF19">
    <property type="entry name" value="SET DOMAIN-CONTAINING PROTEIN"/>
    <property type="match status" value="1"/>
</dbReference>
<evidence type="ECO:0000313" key="2">
    <source>
        <dbReference type="EMBL" id="PWU98170.1"/>
    </source>
</evidence>
<gene>
    <name evidence="2" type="ORF">C4B63_13g149</name>
</gene>
<dbReference type="SUPFAM" id="SSF82199">
    <property type="entry name" value="SET domain"/>
    <property type="match status" value="1"/>
</dbReference>
<dbReference type="InterPro" id="IPR001214">
    <property type="entry name" value="SET_dom"/>
</dbReference>
<evidence type="ECO:0000313" key="3">
    <source>
        <dbReference type="Proteomes" id="UP000246121"/>
    </source>
</evidence>
<feature type="domain" description="SET" evidence="1">
    <location>
        <begin position="288"/>
        <end position="405"/>
    </location>
</feature>
<sequence>MNRGDIVAVFCDALHEQEMAARLTQLANFPFRIFPVRNGPSMYRAVRTFCASRNCYRCALNLCTGTTEDEDRASQAVLASLFEQLEVVYCGCRYLTLKQPLDVLFMMCVYAGLPMPLFSVVKSEEDIEQLSLRFPVKLRTVSPLQCVFGSVVTDMPTLRRVLNEVLQSHDKVLVWEVNGTKSRELVTLVSASGCVAIAQEGSKDAVWLQQCTPSIEKYSSFFATTVMNNSGFSKLCFNKSPYSDQLFLEDVELGCSLVDLNTELLLAFSDKRLLEECVCCGEQSFKRPVAEVRYGGNERGYFVCANKDVKRGEVVFEDEGRSFAIVTRPFVDKHWGEEEKVTFAEYAWPLDTDGHVYAIWERNPSEWRPINHSCDPNCIFGEGHSLNVIAARDIKKEEELTMDYSTFCDYTMRPFSCSCRSECCRGIILPDEAALRKYGTHTWHRRPPIPPAKSV</sequence>
<dbReference type="VEuPathDB" id="TriTrypDB:Tc_MARK_8467"/>
<dbReference type="VEuPathDB" id="TriTrypDB:BCY84_16113"/>
<dbReference type="PROSITE" id="PS50280">
    <property type="entry name" value="SET"/>
    <property type="match status" value="1"/>
</dbReference>
<dbReference type="VEuPathDB" id="TriTrypDB:ECC02_003841"/>
<dbReference type="Proteomes" id="UP000246121">
    <property type="component" value="Unassembled WGS sequence"/>
</dbReference>
<dbReference type="VEuPathDB" id="TriTrypDB:TcCLB.510965.29"/>
<protein>
    <recommendedName>
        <fullName evidence="1">SET domain-containing protein</fullName>
    </recommendedName>
</protein>
<accession>A0A2V2VPD2</accession>
<dbReference type="VEuPathDB" id="TriTrypDB:C3747_73g205"/>